<name>A0ABQ5L2I4_9EUKA</name>
<dbReference type="InterPro" id="IPR032675">
    <property type="entry name" value="LRR_dom_sf"/>
</dbReference>
<sequence>MSLWDSYEQFEKLQNLPQQGIPKPLWKPLYEKLQAMNFDEIDQYLGIEYVSCKSSASDKKEPAIVVKKDLSPATTPLLLSRNTLLFNYTPNFLSNIHSMLLGDPSTLISVANATGVLFTPSSIPPPELKTSLIGKKPNASRFAQGIEGDPKGSVTAHSIDTHALTFSDIMSGVGESMADECLYLDLRSKGIAGMPEMLISDLCRDVEYVDLSNNRFESLEEIAACVKGCVKLKVLACFNNPCMLGSPSSMNKSIDEIFLENSRHLWELLEEDRSKMSESIQCNSLVLVGTLMAPKLDNMTELKFLGREMAHGTLDLRYCGLDNTLPSILVPSEKISGSSDPRIEGFPEISTLILSGNALSETKTVIEQIKSSSILKSVSNLYVDPEMHEDFIDYLFIKREGAADSGVNGMNIFSLFPKIEQFNGIPISPSHFPLLINTSAGALITTPLPELAREVTDKCACMFSMVFLPKPSDSEDSKGKKIEYIPFVCVGEFHNALLKHTESKQGINLCSRHVFIRSKDDEFMCCPLQFDRFAMIRAVREDVVKYIAWMRGDCRDVLRLKYLPKIKKQAIVSQIPKILINPKIARHLRSVHVPAYDSDIGYDGISIATSSKQILDCAETVKSCLNIDIHTDPSECSILWPSTIIKNFTDPLKDFGIVLQEKVPVVGSDGKVVHELRNKIFTPMMSQFPNEFLLLPHVASVVMAELLHKRVVSQPYDQRSIPLLTPWVLPDHLSDMLSHCSDEDRFVMSSTSTSIPMERYSLSMAEASGYIERIAFDGTVSLGGIQKHESTYLSKSHVFGIGSPSSESDKTGYFIFDCAVATKGRSMHSTSIDGSVSSAIEKSFTIQSHICHTSVFEYLPDQDEFGMSLPQSDLRKNDGRRRVVNGDEREKLMKATSRALSECISKYFSLFGDLLDQERIDPLILKLCRGIYRCWIVFEVSDGMDGIIGKIIQFDTLPNLVDHFKTSKNQACVEIIKFWLN</sequence>
<dbReference type="Gene3D" id="3.80.10.10">
    <property type="entry name" value="Ribonuclease Inhibitor"/>
    <property type="match status" value="1"/>
</dbReference>
<organism evidence="1 2">
    <name type="scientific">Aduncisulcus paluster</name>
    <dbReference type="NCBI Taxonomy" id="2918883"/>
    <lineage>
        <taxon>Eukaryota</taxon>
        <taxon>Metamonada</taxon>
        <taxon>Carpediemonas-like organisms</taxon>
        <taxon>Aduncisulcus</taxon>
    </lineage>
</organism>
<dbReference type="SUPFAM" id="SSF52058">
    <property type="entry name" value="L domain-like"/>
    <property type="match status" value="1"/>
</dbReference>
<protein>
    <submittedName>
        <fullName evidence="1">Uncharacterized protein</fullName>
    </submittedName>
</protein>
<evidence type="ECO:0000313" key="1">
    <source>
        <dbReference type="EMBL" id="GKT37899.1"/>
    </source>
</evidence>
<proteinExistence type="predicted"/>
<dbReference type="Proteomes" id="UP001057375">
    <property type="component" value="Unassembled WGS sequence"/>
</dbReference>
<evidence type="ECO:0000313" key="2">
    <source>
        <dbReference type="Proteomes" id="UP001057375"/>
    </source>
</evidence>
<gene>
    <name evidence="1" type="ORF">ADUPG1_003837</name>
</gene>
<comment type="caution">
    <text evidence="1">The sequence shown here is derived from an EMBL/GenBank/DDBJ whole genome shotgun (WGS) entry which is preliminary data.</text>
</comment>
<dbReference type="EMBL" id="BQXS01005427">
    <property type="protein sequence ID" value="GKT37899.1"/>
    <property type="molecule type" value="Genomic_DNA"/>
</dbReference>
<reference evidence="1" key="1">
    <citation type="submission" date="2022-03" db="EMBL/GenBank/DDBJ databases">
        <title>Draft genome sequence of Aduncisulcus paluster, a free-living microaerophilic Fornicata.</title>
        <authorList>
            <person name="Yuyama I."/>
            <person name="Kume K."/>
            <person name="Tamura T."/>
            <person name="Inagaki Y."/>
            <person name="Hashimoto T."/>
        </authorList>
    </citation>
    <scope>NUCLEOTIDE SEQUENCE</scope>
    <source>
        <strain evidence="1">NY0171</strain>
    </source>
</reference>
<keyword evidence="2" id="KW-1185">Reference proteome</keyword>
<accession>A0ABQ5L2I4</accession>